<dbReference type="Gene3D" id="3.40.50.150">
    <property type="entry name" value="Vaccinia Virus protein VP39"/>
    <property type="match status" value="1"/>
</dbReference>
<evidence type="ECO:0000313" key="3">
    <source>
        <dbReference type="EMBL" id="SHF68002.1"/>
    </source>
</evidence>
<dbReference type="Pfam" id="PF06325">
    <property type="entry name" value="PrmA"/>
    <property type="match status" value="1"/>
</dbReference>
<dbReference type="RefSeq" id="WP_073483598.1">
    <property type="nucleotide sequence ID" value="NZ_FQVN01000004.1"/>
</dbReference>
<reference evidence="3 4" key="1">
    <citation type="submission" date="2016-11" db="EMBL/GenBank/DDBJ databases">
        <authorList>
            <person name="Jaros S."/>
            <person name="Januszkiewicz K."/>
            <person name="Wedrychowicz H."/>
        </authorList>
    </citation>
    <scope>NUCLEOTIDE SEQUENCE [LARGE SCALE GENOMIC DNA]</scope>
    <source>
        <strain evidence="3 4">DSM 44523</strain>
    </source>
</reference>
<sequence length="225" mass="23707">MTRSEPDSRDSADSAAGFVRAHTRLGAPPLVPEVRVHLAEEAIAVWEATERQVGRSGLAPPFWAFAWAGGQALARHVLDHPELVRGRRVWDLAAGCGVVAVAAALAGAAEVTANDVDPWAGAAIGLNAEANGVPVRVVVGDVLTGDADGAQVVFAGDVFYDRPMAARVLPFLRRARRAGAEVVVGDPGRAHLPGEAFEELARYGVPVPRELEGVDVKPTRVLRLP</sequence>
<name>A0A1M5DMJ7_STRHI</name>
<dbReference type="GO" id="GO:0016279">
    <property type="term" value="F:protein-lysine N-methyltransferase activity"/>
    <property type="evidence" value="ECO:0007669"/>
    <property type="project" value="TreeGrafter"/>
</dbReference>
<gene>
    <name evidence="3" type="ORF">SAMN05444320_104517</name>
</gene>
<evidence type="ECO:0000256" key="2">
    <source>
        <dbReference type="ARBA" id="ARBA00022679"/>
    </source>
</evidence>
<keyword evidence="4" id="KW-1185">Reference proteome</keyword>
<dbReference type="AlphaFoldDB" id="A0A1M5DMJ7"/>
<proteinExistence type="predicted"/>
<evidence type="ECO:0000256" key="1">
    <source>
        <dbReference type="ARBA" id="ARBA00022603"/>
    </source>
</evidence>
<dbReference type="PANTHER" id="PTHR43648">
    <property type="entry name" value="ELECTRON TRANSFER FLAVOPROTEIN BETA SUBUNIT LYSINE METHYLTRANSFERASE"/>
    <property type="match status" value="1"/>
</dbReference>
<dbReference type="SUPFAM" id="SSF53335">
    <property type="entry name" value="S-adenosyl-L-methionine-dependent methyltransferases"/>
    <property type="match status" value="1"/>
</dbReference>
<dbReference type="OrthoDB" id="9794615at2"/>
<dbReference type="Proteomes" id="UP000184501">
    <property type="component" value="Unassembled WGS sequence"/>
</dbReference>
<dbReference type="PANTHER" id="PTHR43648:SF1">
    <property type="entry name" value="ELECTRON TRANSFER FLAVOPROTEIN BETA SUBUNIT LYSINE METHYLTRANSFERASE"/>
    <property type="match status" value="1"/>
</dbReference>
<dbReference type="EMBL" id="FQVN01000004">
    <property type="protein sequence ID" value="SHF68002.1"/>
    <property type="molecule type" value="Genomic_DNA"/>
</dbReference>
<dbReference type="InterPro" id="IPR029063">
    <property type="entry name" value="SAM-dependent_MTases_sf"/>
</dbReference>
<keyword evidence="1" id="KW-0489">Methyltransferase</keyword>
<protein>
    <submittedName>
        <fullName evidence="3">Predicted nicotinamide N-methyase</fullName>
    </submittedName>
</protein>
<dbReference type="STRING" id="2017.SAMN05444320_104517"/>
<dbReference type="GO" id="GO:0032259">
    <property type="term" value="P:methylation"/>
    <property type="evidence" value="ECO:0007669"/>
    <property type="project" value="UniProtKB-KW"/>
</dbReference>
<organism evidence="3 4">
    <name type="scientific">Streptoalloteichus hindustanus</name>
    <dbReference type="NCBI Taxonomy" id="2017"/>
    <lineage>
        <taxon>Bacteria</taxon>
        <taxon>Bacillati</taxon>
        <taxon>Actinomycetota</taxon>
        <taxon>Actinomycetes</taxon>
        <taxon>Pseudonocardiales</taxon>
        <taxon>Pseudonocardiaceae</taxon>
        <taxon>Streptoalloteichus</taxon>
    </lineage>
</organism>
<dbReference type="InterPro" id="IPR050078">
    <property type="entry name" value="Ribosomal_L11_MeTrfase_PrmA"/>
</dbReference>
<accession>A0A1M5DMJ7</accession>
<keyword evidence="2" id="KW-0808">Transferase</keyword>
<evidence type="ECO:0000313" key="4">
    <source>
        <dbReference type="Proteomes" id="UP000184501"/>
    </source>
</evidence>